<dbReference type="OrthoDB" id="202041at2759"/>
<evidence type="ECO:0000256" key="1">
    <source>
        <dbReference type="SAM" id="MobiDB-lite"/>
    </source>
</evidence>
<keyword evidence="3" id="KW-1185">Reference proteome</keyword>
<dbReference type="Proteomes" id="UP000266841">
    <property type="component" value="Unassembled WGS sequence"/>
</dbReference>
<feature type="compositionally biased region" description="Basic and acidic residues" evidence="1">
    <location>
        <begin position="106"/>
        <end position="118"/>
    </location>
</feature>
<dbReference type="AlphaFoldDB" id="K0REJ2"/>
<evidence type="ECO:0000313" key="3">
    <source>
        <dbReference type="Proteomes" id="UP000266841"/>
    </source>
</evidence>
<proteinExistence type="predicted"/>
<accession>K0REJ2</accession>
<feature type="region of interest" description="Disordered" evidence="1">
    <location>
        <begin position="91"/>
        <end position="120"/>
    </location>
</feature>
<dbReference type="EMBL" id="AGNL01048984">
    <property type="protein sequence ID" value="EJK44977.1"/>
    <property type="molecule type" value="Genomic_DNA"/>
</dbReference>
<feature type="non-terminal residue" evidence="2">
    <location>
        <position position="1"/>
    </location>
</feature>
<reference evidence="2 3" key="1">
    <citation type="journal article" date="2012" name="Genome Biol.">
        <title>Genome and low-iron response of an oceanic diatom adapted to chronic iron limitation.</title>
        <authorList>
            <person name="Lommer M."/>
            <person name="Specht M."/>
            <person name="Roy A.S."/>
            <person name="Kraemer L."/>
            <person name="Andreson R."/>
            <person name="Gutowska M.A."/>
            <person name="Wolf J."/>
            <person name="Bergner S.V."/>
            <person name="Schilhabel M.B."/>
            <person name="Klostermeier U.C."/>
            <person name="Beiko R.G."/>
            <person name="Rosenstiel P."/>
            <person name="Hippler M."/>
            <person name="Laroche J."/>
        </authorList>
    </citation>
    <scope>NUCLEOTIDE SEQUENCE [LARGE SCALE GENOMIC DNA]</scope>
    <source>
        <strain evidence="2 3">CCMP1005</strain>
    </source>
</reference>
<gene>
    <name evidence="2" type="ORF">THAOC_36441</name>
</gene>
<organism evidence="2 3">
    <name type="scientific">Thalassiosira oceanica</name>
    <name type="common">Marine diatom</name>
    <dbReference type="NCBI Taxonomy" id="159749"/>
    <lineage>
        <taxon>Eukaryota</taxon>
        <taxon>Sar</taxon>
        <taxon>Stramenopiles</taxon>
        <taxon>Ochrophyta</taxon>
        <taxon>Bacillariophyta</taxon>
        <taxon>Coscinodiscophyceae</taxon>
        <taxon>Thalassiosirophycidae</taxon>
        <taxon>Thalassiosirales</taxon>
        <taxon>Thalassiosiraceae</taxon>
        <taxon>Thalassiosira</taxon>
    </lineage>
</organism>
<comment type="caution">
    <text evidence="2">The sequence shown here is derived from an EMBL/GenBank/DDBJ whole genome shotgun (WGS) entry which is preliminary data.</text>
</comment>
<name>K0REJ2_THAOC</name>
<sequence length="264" mass="29213">LQPTPPVKNGRWKDSPDLSGLASRRRFAGLLSADAASGSGQLRLWQETGKRVRAVRAFDERKVPRIFSHHMTTESTHVEWSCRCGRLGKCGASRSGRRAKSSAAVDDERPQKRLDPRNGGEMIQRLVVDRVTIQVADASKLAMVQKHVSKGDAAAINGVDKKCPPGNRIVDGGWGDWIQAAMKGHVSSRHNLGIVEYQNGNHQLTVQHWMISAKMGDQQLLNNIKAIKDIMFKKCLATKAQYAKALLGGYRLEETKSPQQEEAK</sequence>
<evidence type="ECO:0000313" key="2">
    <source>
        <dbReference type="EMBL" id="EJK44977.1"/>
    </source>
</evidence>
<protein>
    <submittedName>
        <fullName evidence="2">Uncharacterized protein</fullName>
    </submittedName>
</protein>